<feature type="domain" description="VOC" evidence="1">
    <location>
        <begin position="3"/>
        <end position="117"/>
    </location>
</feature>
<dbReference type="Gene3D" id="3.30.720.120">
    <property type="match status" value="1"/>
</dbReference>
<dbReference type="Proteomes" id="UP000185494">
    <property type="component" value="Chromosome 1"/>
</dbReference>
<dbReference type="PROSITE" id="PS51819">
    <property type="entry name" value="VOC"/>
    <property type="match status" value="1"/>
</dbReference>
<reference evidence="2 3" key="1">
    <citation type="submission" date="2016-05" db="EMBL/GenBank/DDBJ databases">
        <title>Complete Genome and Methylome Analysis of Psychrotrophic Bacterial Isolates from Antarctic Lake Untersee.</title>
        <authorList>
            <person name="Fomenkov A."/>
            <person name="Akimov V.N."/>
            <person name="Vasilyeva L.V."/>
            <person name="Andersen D."/>
            <person name="Vincze T."/>
            <person name="Roberts R.J."/>
        </authorList>
    </citation>
    <scope>NUCLEOTIDE SEQUENCE [LARGE SCALE GENOMIC DNA]</scope>
    <source>
        <strain evidence="2 3">U14-5</strain>
    </source>
</reference>
<dbReference type="InterPro" id="IPR052164">
    <property type="entry name" value="Anthracycline_SecMetBiosynth"/>
</dbReference>
<dbReference type="RefSeq" id="WP_075797047.1">
    <property type="nucleotide sequence ID" value="NZ_CP015583.1"/>
</dbReference>
<evidence type="ECO:0000313" key="2">
    <source>
        <dbReference type="EMBL" id="APT56092.1"/>
    </source>
</evidence>
<organism evidence="2 3">
    <name type="scientific">Roseomonas gilardii</name>
    <dbReference type="NCBI Taxonomy" id="257708"/>
    <lineage>
        <taxon>Bacteria</taxon>
        <taxon>Pseudomonadati</taxon>
        <taxon>Pseudomonadota</taxon>
        <taxon>Alphaproteobacteria</taxon>
        <taxon>Acetobacterales</taxon>
        <taxon>Roseomonadaceae</taxon>
        <taxon>Roseomonas</taxon>
    </lineage>
</organism>
<evidence type="ECO:0000313" key="3">
    <source>
        <dbReference type="Proteomes" id="UP000185494"/>
    </source>
</evidence>
<accession>A0A1L7ABB1</accession>
<dbReference type="KEGG" id="rgi:RGI145_02140"/>
<dbReference type="PIRSF" id="PIRSF039020">
    <property type="entry name" value="EhpR"/>
    <property type="match status" value="1"/>
</dbReference>
<dbReference type="STRING" id="257708.RGI145_02140"/>
<dbReference type="PANTHER" id="PTHR33993">
    <property type="entry name" value="GLYOXALASE-RELATED"/>
    <property type="match status" value="1"/>
</dbReference>
<name>A0A1L7ABB1_9PROT</name>
<gene>
    <name evidence="2" type="ORF">RGI145_02140</name>
</gene>
<dbReference type="Pfam" id="PF00903">
    <property type="entry name" value="Glyoxalase"/>
    <property type="match status" value="1"/>
</dbReference>
<dbReference type="Gene3D" id="3.30.720.110">
    <property type="match status" value="1"/>
</dbReference>
<dbReference type="eggNOG" id="COG0346">
    <property type="taxonomic scope" value="Bacteria"/>
</dbReference>
<dbReference type="InterPro" id="IPR004360">
    <property type="entry name" value="Glyas_Fos-R_dOase_dom"/>
</dbReference>
<dbReference type="EMBL" id="CP015583">
    <property type="protein sequence ID" value="APT56092.1"/>
    <property type="molecule type" value="Genomic_DNA"/>
</dbReference>
<sequence>MPQLDLTILYVASATDSAAFYARLLGHAPEEASATFALFRTNPGAGIGLWRRDGVEPPPTGTPGTSELAFLAADVDATHAEWLAAGVTILQPPTEMDFGRCFTARDPDGHRLRVFRPG</sequence>
<dbReference type="InterPro" id="IPR026275">
    <property type="entry name" value="Glyoxalase/dOase/EhpR"/>
</dbReference>
<dbReference type="InterPro" id="IPR037523">
    <property type="entry name" value="VOC_core"/>
</dbReference>
<dbReference type="InterPro" id="IPR029068">
    <property type="entry name" value="Glyas_Bleomycin-R_OHBP_Dase"/>
</dbReference>
<dbReference type="AlphaFoldDB" id="A0A1L7ABB1"/>
<proteinExistence type="predicted"/>
<protein>
    <recommendedName>
        <fullName evidence="1">VOC domain-containing protein</fullName>
    </recommendedName>
</protein>
<dbReference type="SUPFAM" id="SSF54593">
    <property type="entry name" value="Glyoxalase/Bleomycin resistance protein/Dihydroxybiphenyl dioxygenase"/>
    <property type="match status" value="1"/>
</dbReference>
<evidence type="ECO:0000259" key="1">
    <source>
        <dbReference type="PROSITE" id="PS51819"/>
    </source>
</evidence>